<name>H1XUD5_CALAY</name>
<keyword evidence="3" id="KW-1185">Reference proteome</keyword>
<dbReference type="PaxDb" id="880073-Calab_3155"/>
<accession>H1XUD5</accession>
<evidence type="ECO:0000313" key="4">
    <source>
        <dbReference type="Proteomes" id="UP000183868"/>
    </source>
</evidence>
<dbReference type="KEGG" id="caby:Cabys_2034"/>
<dbReference type="EMBL" id="CM001402">
    <property type="protein sequence ID" value="EHO42761.1"/>
    <property type="molecule type" value="Genomic_DNA"/>
</dbReference>
<dbReference type="Proteomes" id="UP000183868">
    <property type="component" value="Chromosome"/>
</dbReference>
<reference evidence="2 3" key="1">
    <citation type="submission" date="2011-09" db="EMBL/GenBank/DDBJ databases">
        <title>The permanent draft genome of Caldithrix abyssi DSM 13497.</title>
        <authorList>
            <consortium name="US DOE Joint Genome Institute (JGI-PGF)"/>
            <person name="Lucas S."/>
            <person name="Han J."/>
            <person name="Lapidus A."/>
            <person name="Bruce D."/>
            <person name="Goodwin L."/>
            <person name="Pitluck S."/>
            <person name="Peters L."/>
            <person name="Kyrpides N."/>
            <person name="Mavromatis K."/>
            <person name="Ivanova N."/>
            <person name="Mikhailova N."/>
            <person name="Chertkov O."/>
            <person name="Detter J.C."/>
            <person name="Tapia R."/>
            <person name="Han C."/>
            <person name="Land M."/>
            <person name="Hauser L."/>
            <person name="Markowitz V."/>
            <person name="Cheng J.-F."/>
            <person name="Hugenholtz P."/>
            <person name="Woyke T."/>
            <person name="Wu D."/>
            <person name="Spring S."/>
            <person name="Brambilla E."/>
            <person name="Klenk H.-P."/>
            <person name="Eisen J.A."/>
        </authorList>
    </citation>
    <scope>NUCLEOTIDE SEQUENCE [LARGE SCALE GENOMIC DNA]</scope>
    <source>
        <strain evidence="2 3">DSM 13497</strain>
    </source>
</reference>
<dbReference type="OrthoDB" id="1016065at2"/>
<proteinExistence type="predicted"/>
<dbReference type="AlphaFoldDB" id="H1XUD5"/>
<reference evidence="1 4" key="2">
    <citation type="submission" date="2016-11" db="EMBL/GenBank/DDBJ databases">
        <title>Genomic analysis of Caldithrix abyssi and proposal of a novel bacterial phylum Caldithrichaeota.</title>
        <authorList>
            <person name="Kublanov I."/>
            <person name="Sigalova O."/>
            <person name="Gavrilov S."/>
            <person name="Lebedinsky A."/>
            <person name="Ivanova N."/>
            <person name="Daum C."/>
            <person name="Reddy T."/>
            <person name="Klenk H.P."/>
            <person name="Goker M."/>
            <person name="Reva O."/>
            <person name="Miroshnichenko M."/>
            <person name="Kyprides N."/>
            <person name="Woyke T."/>
            <person name="Gelfand M."/>
        </authorList>
    </citation>
    <scope>NUCLEOTIDE SEQUENCE [LARGE SCALE GENOMIC DNA]</scope>
    <source>
        <strain evidence="1 4">LF13</strain>
    </source>
</reference>
<sequence precursor="true">MKRLAFKLTLLTDVVVHADSATEGERKTLDFIPGSIFLGLVAKKYDDINNPYDIFHSNKVKFGDAHPALDEVRAFKAPLSWFVNKGEYLESERWVHHYLNDDITSTLIANAKQLKQIRHGWIIPQTPQAGVVMPLNKNFSIKSAYDRSKRTSAEGMLYGYKSLESGTEWMFYVDIDENIDEDFIKSGLVGHKHIGKSRSAQYGKVEIQEIKPNQPSWSTTELFEDKYLIIYAESRLAFFDEFGQPTLQPTAQHFHLDASWTLDWSKSQVMNSVYAPYNFKNRAFLTDRVCFEKGSVFVFKSENGGDYNPQLLKNGVGEYLNEGFGQIIINPTFLQADKKAKSTFSIRKANHSPQNNKVLSSVVTSDPAFDNRFSTWLSRKKLEFENEKYIYERVSNFVSENSRLFTGITPSQWGQVRAAAVSSKDFNEMMVWLFDNITPTSPDGITRSQDIANSGILMHGKTEKLWKKGRDILKNELQQVEIQKQVGREYAIVLATQMQKVAQKKESK</sequence>
<dbReference type="STRING" id="880073.Cabys_2034"/>
<gene>
    <name evidence="1" type="ORF">Cabys_2034</name>
    <name evidence="2" type="ORF">Calab_3155</name>
</gene>
<dbReference type="RefSeq" id="WP_006930115.1">
    <property type="nucleotide sequence ID" value="NZ_CM001402.1"/>
</dbReference>
<evidence type="ECO:0000313" key="3">
    <source>
        <dbReference type="Proteomes" id="UP000004671"/>
    </source>
</evidence>
<organism evidence="2 3">
    <name type="scientific">Caldithrix abyssi DSM 13497</name>
    <dbReference type="NCBI Taxonomy" id="880073"/>
    <lineage>
        <taxon>Bacteria</taxon>
        <taxon>Pseudomonadati</taxon>
        <taxon>Calditrichota</taxon>
        <taxon>Calditrichia</taxon>
        <taxon>Calditrichales</taxon>
        <taxon>Calditrichaceae</taxon>
        <taxon>Caldithrix</taxon>
    </lineage>
</organism>
<dbReference type="Proteomes" id="UP000004671">
    <property type="component" value="Chromosome"/>
</dbReference>
<dbReference type="EMBL" id="CP018099">
    <property type="protein sequence ID" value="APF18783.1"/>
    <property type="molecule type" value="Genomic_DNA"/>
</dbReference>
<dbReference type="eggNOG" id="COG1337">
    <property type="taxonomic scope" value="Bacteria"/>
</dbReference>
<evidence type="ECO:0000313" key="1">
    <source>
        <dbReference type="EMBL" id="APF18783.1"/>
    </source>
</evidence>
<protein>
    <submittedName>
        <fullName evidence="2">Uncharacterized protein</fullName>
    </submittedName>
</protein>
<evidence type="ECO:0000313" key="2">
    <source>
        <dbReference type="EMBL" id="EHO42761.1"/>
    </source>
</evidence>
<dbReference type="HOGENOM" id="CLU_043797_0_0_0"/>